<evidence type="ECO:0000313" key="1">
    <source>
        <dbReference type="EMBL" id="MFC6333690.1"/>
    </source>
</evidence>
<evidence type="ECO:0008006" key="3">
    <source>
        <dbReference type="Google" id="ProtNLM"/>
    </source>
</evidence>
<keyword evidence="2" id="KW-1185">Reference proteome</keyword>
<dbReference type="RefSeq" id="WP_379235418.1">
    <property type="nucleotide sequence ID" value="NZ_JBHSTE010000004.1"/>
</dbReference>
<comment type="caution">
    <text evidence="1">The sequence shown here is derived from an EMBL/GenBank/DDBJ whole genome shotgun (WGS) entry which is preliminary data.</text>
</comment>
<reference evidence="2" key="1">
    <citation type="journal article" date="2019" name="Int. J. Syst. Evol. Microbiol.">
        <title>The Global Catalogue of Microorganisms (GCM) 10K type strain sequencing project: providing services to taxonomists for standard genome sequencing and annotation.</title>
        <authorList>
            <consortium name="The Broad Institute Genomics Platform"/>
            <consortium name="The Broad Institute Genome Sequencing Center for Infectious Disease"/>
            <person name="Wu L."/>
            <person name="Ma J."/>
        </authorList>
    </citation>
    <scope>NUCLEOTIDE SEQUENCE [LARGE SCALE GENOMIC DNA]</scope>
    <source>
        <strain evidence="2">PCU 280</strain>
    </source>
</reference>
<proteinExistence type="predicted"/>
<gene>
    <name evidence="1" type="ORF">ACFP56_13770</name>
</gene>
<sequence length="102" mass="11954">MNTRYRITRNPAGEQPELQLTLEECKALFEQQPDFVYQEEYKVRNAETVMTIKGDFFMWQVGGAEVPFRYYDGDLYVAVSHEIIYEKMTELAQALEAQFVEG</sequence>
<accession>A0ABW1V506</accession>
<dbReference type="EMBL" id="JBHSTE010000004">
    <property type="protein sequence ID" value="MFC6333690.1"/>
    <property type="molecule type" value="Genomic_DNA"/>
</dbReference>
<organism evidence="1 2">
    <name type="scientific">Paenibacillus septentrionalis</name>
    <dbReference type="NCBI Taxonomy" id="429342"/>
    <lineage>
        <taxon>Bacteria</taxon>
        <taxon>Bacillati</taxon>
        <taxon>Bacillota</taxon>
        <taxon>Bacilli</taxon>
        <taxon>Bacillales</taxon>
        <taxon>Paenibacillaceae</taxon>
        <taxon>Paenibacillus</taxon>
    </lineage>
</organism>
<protein>
    <recommendedName>
        <fullName evidence="3">Excinuclease</fullName>
    </recommendedName>
</protein>
<dbReference type="Proteomes" id="UP001596233">
    <property type="component" value="Unassembled WGS sequence"/>
</dbReference>
<name>A0ABW1V506_9BACL</name>
<evidence type="ECO:0000313" key="2">
    <source>
        <dbReference type="Proteomes" id="UP001596233"/>
    </source>
</evidence>